<evidence type="ECO:0000313" key="13">
    <source>
        <dbReference type="Proteomes" id="UP000214760"/>
    </source>
</evidence>
<dbReference type="InterPro" id="IPR044492">
    <property type="entry name" value="P_typ_ATPase_HD_dom"/>
</dbReference>
<dbReference type="InterPro" id="IPR023299">
    <property type="entry name" value="ATPase_P-typ_cyto_dom_N"/>
</dbReference>
<dbReference type="GO" id="GO:0005524">
    <property type="term" value="F:ATP binding"/>
    <property type="evidence" value="ECO:0007669"/>
    <property type="project" value="UniProtKB-UniRule"/>
</dbReference>
<dbReference type="PRINTS" id="PR00120">
    <property type="entry name" value="HATPASE"/>
</dbReference>
<dbReference type="Pfam" id="PF00702">
    <property type="entry name" value="Hydrolase"/>
    <property type="match status" value="1"/>
</dbReference>
<name>A0A1I6JXS6_9FIRM</name>
<evidence type="ECO:0000256" key="1">
    <source>
        <dbReference type="ARBA" id="ARBA00004141"/>
    </source>
</evidence>
<dbReference type="GO" id="GO:0005886">
    <property type="term" value="C:plasma membrane"/>
    <property type="evidence" value="ECO:0007669"/>
    <property type="project" value="UniProtKB-SubCell"/>
</dbReference>
<evidence type="ECO:0000313" key="12">
    <source>
        <dbReference type="EMBL" id="SFR83767.1"/>
    </source>
</evidence>
<dbReference type="RefSeq" id="WP_031473718.1">
    <property type="nucleotide sequence ID" value="NZ_FOZC01000012.1"/>
</dbReference>
<gene>
    <name evidence="12" type="ORF">SAMN02910262_02083</name>
</gene>
<evidence type="ECO:0000256" key="5">
    <source>
        <dbReference type="ARBA" id="ARBA00022967"/>
    </source>
</evidence>
<evidence type="ECO:0000256" key="10">
    <source>
        <dbReference type="RuleBase" id="RU362081"/>
    </source>
</evidence>
<dbReference type="InterPro" id="IPR036412">
    <property type="entry name" value="HAD-like_sf"/>
</dbReference>
<dbReference type="SFLD" id="SFLDG00002">
    <property type="entry name" value="C1.7:_P-type_atpase_like"/>
    <property type="match status" value="1"/>
</dbReference>
<dbReference type="AlphaFoldDB" id="A0A1I6JXS6"/>
<dbReference type="Gene3D" id="3.40.1110.10">
    <property type="entry name" value="Calcium-transporting ATPase, cytoplasmic domain N"/>
    <property type="match status" value="1"/>
</dbReference>
<comment type="catalytic activity">
    <reaction evidence="9">
        <text>Cd(2+)(in) + ATP + H2O = Cd(2+)(out) + ADP + phosphate + H(+)</text>
        <dbReference type="Rhea" id="RHEA:12132"/>
        <dbReference type="ChEBI" id="CHEBI:15377"/>
        <dbReference type="ChEBI" id="CHEBI:15378"/>
        <dbReference type="ChEBI" id="CHEBI:30616"/>
        <dbReference type="ChEBI" id="CHEBI:43474"/>
        <dbReference type="ChEBI" id="CHEBI:48775"/>
        <dbReference type="ChEBI" id="CHEBI:456216"/>
        <dbReference type="EC" id="7.2.2.21"/>
    </reaction>
</comment>
<evidence type="ECO:0000256" key="9">
    <source>
        <dbReference type="ARBA" id="ARBA00049338"/>
    </source>
</evidence>
<evidence type="ECO:0000256" key="2">
    <source>
        <dbReference type="ARBA" id="ARBA00006024"/>
    </source>
</evidence>
<keyword evidence="5" id="KW-1278">Translocase</keyword>
<reference evidence="12 13" key="1">
    <citation type="submission" date="2016-10" db="EMBL/GenBank/DDBJ databases">
        <authorList>
            <person name="de Groot N.N."/>
        </authorList>
    </citation>
    <scope>NUCLEOTIDE SEQUENCE [LARGE SCALE GENOMIC DNA]</scope>
    <source>
        <strain evidence="12 13">F</strain>
    </source>
</reference>
<keyword evidence="7" id="KW-0472">Membrane</keyword>
<organism evidence="12 13">
    <name type="scientific">[Clostridium] aminophilum</name>
    <dbReference type="NCBI Taxonomy" id="1526"/>
    <lineage>
        <taxon>Bacteria</taxon>
        <taxon>Bacillati</taxon>
        <taxon>Bacillota</taxon>
        <taxon>Clostridia</taxon>
        <taxon>Lachnospirales</taxon>
        <taxon>Lachnospiraceae</taxon>
    </lineage>
</organism>
<dbReference type="NCBIfam" id="TIGR01525">
    <property type="entry name" value="ATPase-IB_hvy"/>
    <property type="match status" value="1"/>
</dbReference>
<evidence type="ECO:0000256" key="7">
    <source>
        <dbReference type="ARBA" id="ARBA00023136"/>
    </source>
</evidence>
<keyword evidence="3" id="KW-0104">Cadmium</keyword>
<keyword evidence="10" id="KW-0547">Nucleotide-binding</keyword>
<dbReference type="PRINTS" id="PR00119">
    <property type="entry name" value="CATATPASE"/>
</dbReference>
<proteinExistence type="inferred from homology"/>
<dbReference type="EMBL" id="FOZC01000012">
    <property type="protein sequence ID" value="SFR83767.1"/>
    <property type="molecule type" value="Genomic_DNA"/>
</dbReference>
<evidence type="ECO:0000256" key="4">
    <source>
        <dbReference type="ARBA" id="ARBA00022692"/>
    </source>
</evidence>
<dbReference type="Gene3D" id="2.70.150.10">
    <property type="entry name" value="Calcium-transporting ATPase, cytoplasmic transduction domain A"/>
    <property type="match status" value="1"/>
</dbReference>
<dbReference type="GO" id="GO:0008551">
    <property type="term" value="F:P-type cadmium transporter activity"/>
    <property type="evidence" value="ECO:0007669"/>
    <property type="project" value="UniProtKB-EC"/>
</dbReference>
<dbReference type="InterPro" id="IPR059000">
    <property type="entry name" value="ATPase_P-type_domA"/>
</dbReference>
<dbReference type="InterPro" id="IPR051014">
    <property type="entry name" value="Cation_Transport_ATPase_IB"/>
</dbReference>
<dbReference type="InterPro" id="IPR018303">
    <property type="entry name" value="ATPase_P-typ_P_site"/>
</dbReference>
<dbReference type="InterPro" id="IPR008250">
    <property type="entry name" value="ATPase_P-typ_transduc_dom_A_sf"/>
</dbReference>
<dbReference type="PANTHER" id="PTHR48085:SF5">
    <property type="entry name" value="CADMIUM_ZINC-TRANSPORTING ATPASE HMA4-RELATED"/>
    <property type="match status" value="1"/>
</dbReference>
<dbReference type="EC" id="7.2.2.21" evidence="8"/>
<accession>A0A1I6JXS6</accession>
<dbReference type="InterPro" id="IPR023214">
    <property type="entry name" value="HAD_sf"/>
</dbReference>
<dbReference type="NCBIfam" id="TIGR01494">
    <property type="entry name" value="ATPase_P-type"/>
    <property type="match status" value="1"/>
</dbReference>
<comment type="similarity">
    <text evidence="2 10">Belongs to the cation transport ATPase (P-type) (TC 3.A.3) family. Type IB subfamily.</text>
</comment>
<feature type="domain" description="P-type ATPase A" evidence="11">
    <location>
        <begin position="196"/>
        <end position="295"/>
    </location>
</feature>
<keyword evidence="4" id="KW-0812">Transmembrane</keyword>
<dbReference type="Gene3D" id="3.40.50.1000">
    <property type="entry name" value="HAD superfamily/HAD-like"/>
    <property type="match status" value="1"/>
</dbReference>
<dbReference type="InterPro" id="IPR001757">
    <property type="entry name" value="P_typ_ATPase"/>
</dbReference>
<evidence type="ECO:0000256" key="8">
    <source>
        <dbReference type="ARBA" id="ARBA00039103"/>
    </source>
</evidence>
<dbReference type="PROSITE" id="PS00154">
    <property type="entry name" value="ATPASE_E1_E2"/>
    <property type="match status" value="1"/>
</dbReference>
<sequence length="696" mass="76497">MKCRILHESSGRMRVHIEQFRMTLQQADLIEYAIRSLDCVENVRVYERTGNAIIAYRRGNRHAVVQALSELNYEDEKFHALVPEHSGREMRNKYEEKLLLSVLSKGFRTLFFPNVLNTAITVVASIPYFVKGVRSLLHGRIEVSVLDAAAIGASLLRGDPATAGSVIFLQNIGDTLEEWTREKSVDDLAEMMSLHADRVWIKCPDGEEVLMDTGDVQAGDLVVVRTSNVIPLDGIVVSGEASVNQASMTGEAAPVFKSEGATVFAGTVVSEGELVYRVTKRAGKGKYDQIVKMIEESEKLKSNTVTAAYHLADQLVTGAFIGMGLTYLLTRNITRAMSFLMVDFSCALKLSMPLAVMSAMRDAGKYEISVKGGKFLEAVSEAETIVFDKTGTLTYATPKVADIVTFDGWSETEALRLAACMEEHFPHSIANAVVREAADRKISHEEYHTKVEYIVAHGIATTIDGKRAVIGSHHFVMEDEKIRVSDSEREKYHAIPANYSPLYLAVDGRLAAVLCILDPIREEAAGVIEQLHRMGLKKICMMTGDNRSTAQEVAKRLCLDEFHAEVLPEDKAEFVRSEHACGRKVIMVGDGINDTPALSEADVGLAVSNGAPIAQEVADIVISNGSLQEIVRMRQIAEALMRRIHGNYRNIMGFNSVLIALGAMGILMPSTASLLHNLSTIGIGLHSMTPLIREEE</sequence>
<dbReference type="SUPFAM" id="SSF81653">
    <property type="entry name" value="Calcium ATPase, transduction domain A"/>
    <property type="match status" value="1"/>
</dbReference>
<evidence type="ECO:0000256" key="6">
    <source>
        <dbReference type="ARBA" id="ARBA00022989"/>
    </source>
</evidence>
<protein>
    <recommendedName>
        <fullName evidence="8">Cd(2+)-exporting ATPase</fullName>
        <ecNumber evidence="8">7.2.2.21</ecNumber>
    </recommendedName>
</protein>
<dbReference type="SFLD" id="SFLDS00003">
    <property type="entry name" value="Haloacid_Dehalogenase"/>
    <property type="match status" value="1"/>
</dbReference>
<comment type="subcellular location">
    <subcellularLocation>
        <location evidence="10">Cell membrane</location>
    </subcellularLocation>
    <subcellularLocation>
        <location evidence="1">Membrane</location>
        <topology evidence="1">Multi-pass membrane protein</topology>
    </subcellularLocation>
</comment>
<keyword evidence="10" id="KW-0067">ATP-binding</keyword>
<evidence type="ECO:0000259" key="11">
    <source>
        <dbReference type="Pfam" id="PF00122"/>
    </source>
</evidence>
<keyword evidence="6" id="KW-1133">Transmembrane helix</keyword>
<dbReference type="InterPro" id="IPR027256">
    <property type="entry name" value="P-typ_ATPase_IB"/>
</dbReference>
<keyword evidence="10" id="KW-0479">Metal-binding</keyword>
<evidence type="ECO:0000256" key="3">
    <source>
        <dbReference type="ARBA" id="ARBA00022539"/>
    </source>
</evidence>
<dbReference type="GO" id="GO:0046872">
    <property type="term" value="F:metal ion binding"/>
    <property type="evidence" value="ECO:0007669"/>
    <property type="project" value="UniProtKB-KW"/>
</dbReference>
<dbReference type="GO" id="GO:0016887">
    <property type="term" value="F:ATP hydrolysis activity"/>
    <property type="evidence" value="ECO:0007669"/>
    <property type="project" value="InterPro"/>
</dbReference>
<dbReference type="Proteomes" id="UP000214760">
    <property type="component" value="Unassembled WGS sequence"/>
</dbReference>
<keyword evidence="10" id="KW-1003">Cell membrane</keyword>
<dbReference type="SFLD" id="SFLDF00027">
    <property type="entry name" value="p-type_atpase"/>
    <property type="match status" value="1"/>
</dbReference>
<dbReference type="SUPFAM" id="SSF56784">
    <property type="entry name" value="HAD-like"/>
    <property type="match status" value="1"/>
</dbReference>
<dbReference type="PANTHER" id="PTHR48085">
    <property type="entry name" value="CADMIUM/ZINC-TRANSPORTING ATPASE HMA2-RELATED"/>
    <property type="match status" value="1"/>
</dbReference>
<dbReference type="Pfam" id="PF00122">
    <property type="entry name" value="E1-E2_ATPase"/>
    <property type="match status" value="1"/>
</dbReference>